<dbReference type="AlphaFoldDB" id="A0A396JV65"/>
<gene>
    <name evidence="1" type="ORF">MtrunA17_Chr1g0185831</name>
</gene>
<evidence type="ECO:0000313" key="2">
    <source>
        <dbReference type="Proteomes" id="UP000265566"/>
    </source>
</evidence>
<comment type="caution">
    <text evidence="1">The sequence shown here is derived from an EMBL/GenBank/DDBJ whole genome shotgun (WGS) entry which is preliminary data.</text>
</comment>
<reference evidence="2" key="1">
    <citation type="journal article" date="2018" name="Nat. Plants">
        <title>Whole-genome landscape of Medicago truncatula symbiotic genes.</title>
        <authorList>
            <person name="Pecrix Y."/>
            <person name="Staton S.E."/>
            <person name="Sallet E."/>
            <person name="Lelandais-Briere C."/>
            <person name="Moreau S."/>
            <person name="Carrere S."/>
            <person name="Blein T."/>
            <person name="Jardinaud M.F."/>
            <person name="Latrasse D."/>
            <person name="Zouine M."/>
            <person name="Zahm M."/>
            <person name="Kreplak J."/>
            <person name="Mayjonade B."/>
            <person name="Satge C."/>
            <person name="Perez M."/>
            <person name="Cauet S."/>
            <person name="Marande W."/>
            <person name="Chantry-Darmon C."/>
            <person name="Lopez-Roques C."/>
            <person name="Bouchez O."/>
            <person name="Berard A."/>
            <person name="Debelle F."/>
            <person name="Munos S."/>
            <person name="Bendahmane A."/>
            <person name="Berges H."/>
            <person name="Niebel A."/>
            <person name="Buitink J."/>
            <person name="Frugier F."/>
            <person name="Benhamed M."/>
            <person name="Crespi M."/>
            <person name="Gouzy J."/>
            <person name="Gamas P."/>
        </authorList>
    </citation>
    <scope>NUCLEOTIDE SEQUENCE [LARGE SCALE GENOMIC DNA]</scope>
    <source>
        <strain evidence="2">cv. Jemalong A17</strain>
    </source>
</reference>
<organism evidence="1 2">
    <name type="scientific">Medicago truncatula</name>
    <name type="common">Barrel medic</name>
    <name type="synonym">Medicago tribuloides</name>
    <dbReference type="NCBI Taxonomy" id="3880"/>
    <lineage>
        <taxon>Eukaryota</taxon>
        <taxon>Viridiplantae</taxon>
        <taxon>Streptophyta</taxon>
        <taxon>Embryophyta</taxon>
        <taxon>Tracheophyta</taxon>
        <taxon>Spermatophyta</taxon>
        <taxon>Magnoliopsida</taxon>
        <taxon>eudicotyledons</taxon>
        <taxon>Gunneridae</taxon>
        <taxon>Pentapetalae</taxon>
        <taxon>rosids</taxon>
        <taxon>fabids</taxon>
        <taxon>Fabales</taxon>
        <taxon>Fabaceae</taxon>
        <taxon>Papilionoideae</taxon>
        <taxon>50 kb inversion clade</taxon>
        <taxon>NPAAA clade</taxon>
        <taxon>Hologalegina</taxon>
        <taxon>IRL clade</taxon>
        <taxon>Trifolieae</taxon>
        <taxon>Medicago</taxon>
    </lineage>
</organism>
<dbReference type="Proteomes" id="UP000265566">
    <property type="component" value="Chromosome 1"/>
</dbReference>
<name>A0A396JV65_MEDTR</name>
<dbReference type="EMBL" id="PSQE01000001">
    <property type="protein sequence ID" value="RHN80213.1"/>
    <property type="molecule type" value="Genomic_DNA"/>
</dbReference>
<proteinExistence type="predicted"/>
<dbReference type="Gramene" id="rna4112">
    <property type="protein sequence ID" value="RHN80213.1"/>
    <property type="gene ID" value="gene4112"/>
</dbReference>
<accession>A0A396JV65</accession>
<protein>
    <submittedName>
        <fullName evidence="1">Uncharacterized protein</fullName>
    </submittedName>
</protein>
<sequence length="73" mass="8561">MPVIHLPIVIKKKCREQEEIEYFLICYVYMGRLSNAWMVPTININGLTNSQMEKEFGIKKKNQFIIIVVESIS</sequence>
<evidence type="ECO:0000313" key="1">
    <source>
        <dbReference type="EMBL" id="RHN80213.1"/>
    </source>
</evidence>